<keyword evidence="10" id="KW-1185">Reference proteome</keyword>
<dbReference type="InterPro" id="IPR008422">
    <property type="entry name" value="KN_HD"/>
</dbReference>
<evidence type="ECO:0000256" key="6">
    <source>
        <dbReference type="PROSITE-ProRule" id="PRU00108"/>
    </source>
</evidence>
<evidence type="ECO:0000259" key="8">
    <source>
        <dbReference type="PROSITE" id="PS50071"/>
    </source>
</evidence>
<dbReference type="Pfam" id="PF05920">
    <property type="entry name" value="Homeobox_KN"/>
    <property type="match status" value="1"/>
</dbReference>
<evidence type="ECO:0000256" key="1">
    <source>
        <dbReference type="ARBA" id="ARBA00004123"/>
    </source>
</evidence>
<comment type="subcellular location">
    <subcellularLocation>
        <location evidence="1 6">Nucleus</location>
    </subcellularLocation>
</comment>
<dbReference type="InterPro" id="IPR050224">
    <property type="entry name" value="TALE_homeobox"/>
</dbReference>
<feature type="compositionally biased region" description="Low complexity" evidence="7">
    <location>
        <begin position="13"/>
        <end position="22"/>
    </location>
</feature>
<keyword evidence="4 6" id="KW-0371">Homeobox</keyword>
<dbReference type="PANTHER" id="PTHR11850">
    <property type="entry name" value="HOMEOBOX PROTEIN TRANSCRIPTION FACTORS"/>
    <property type="match status" value="1"/>
</dbReference>
<evidence type="ECO:0000256" key="5">
    <source>
        <dbReference type="ARBA" id="ARBA00023242"/>
    </source>
</evidence>
<organism evidence="9 10">
    <name type="scientific">Hypsibius exemplaris</name>
    <name type="common">Freshwater tardigrade</name>
    <dbReference type="NCBI Taxonomy" id="2072580"/>
    <lineage>
        <taxon>Eukaryota</taxon>
        <taxon>Metazoa</taxon>
        <taxon>Ecdysozoa</taxon>
        <taxon>Tardigrada</taxon>
        <taxon>Eutardigrada</taxon>
        <taxon>Parachela</taxon>
        <taxon>Hypsibioidea</taxon>
        <taxon>Hypsibiidae</taxon>
        <taxon>Hypsibius</taxon>
    </lineage>
</organism>
<dbReference type="PROSITE" id="PS50071">
    <property type="entry name" value="HOMEOBOX_2"/>
    <property type="match status" value="1"/>
</dbReference>
<dbReference type="CDD" id="cd00086">
    <property type="entry name" value="homeodomain"/>
    <property type="match status" value="1"/>
</dbReference>
<accession>A0A1W0WS17</accession>
<dbReference type="InterPro" id="IPR009057">
    <property type="entry name" value="Homeodomain-like_sf"/>
</dbReference>
<comment type="caution">
    <text evidence="9">The sequence shown here is derived from an EMBL/GenBank/DDBJ whole genome shotgun (WGS) entry which is preliminary data.</text>
</comment>
<dbReference type="GO" id="GO:0006355">
    <property type="term" value="P:regulation of DNA-templated transcription"/>
    <property type="evidence" value="ECO:0007669"/>
    <property type="project" value="InterPro"/>
</dbReference>
<feature type="region of interest" description="Disordered" evidence="7">
    <location>
        <begin position="521"/>
        <end position="606"/>
    </location>
</feature>
<evidence type="ECO:0000256" key="4">
    <source>
        <dbReference type="ARBA" id="ARBA00023155"/>
    </source>
</evidence>
<feature type="domain" description="Homeobox" evidence="8">
    <location>
        <begin position="456"/>
        <end position="519"/>
    </location>
</feature>
<feature type="region of interest" description="Disordered" evidence="7">
    <location>
        <begin position="335"/>
        <end position="368"/>
    </location>
</feature>
<feature type="region of interest" description="Disordered" evidence="7">
    <location>
        <begin position="90"/>
        <end position="209"/>
    </location>
</feature>
<evidence type="ECO:0000256" key="3">
    <source>
        <dbReference type="ARBA" id="ARBA00023125"/>
    </source>
</evidence>
<reference evidence="10" key="1">
    <citation type="submission" date="2017-01" db="EMBL/GenBank/DDBJ databases">
        <title>Comparative genomics of anhydrobiosis in the tardigrade Hypsibius dujardini.</title>
        <authorList>
            <person name="Yoshida Y."/>
            <person name="Koutsovoulos G."/>
            <person name="Laetsch D."/>
            <person name="Stevens L."/>
            <person name="Kumar S."/>
            <person name="Horikawa D."/>
            <person name="Ishino K."/>
            <person name="Komine S."/>
            <person name="Tomita M."/>
            <person name="Blaxter M."/>
            <person name="Arakawa K."/>
        </authorList>
    </citation>
    <scope>NUCLEOTIDE SEQUENCE [LARGE SCALE GENOMIC DNA]</scope>
    <source>
        <strain evidence="10">Z151</strain>
    </source>
</reference>
<feature type="region of interest" description="Disordered" evidence="7">
    <location>
        <begin position="419"/>
        <end position="462"/>
    </location>
</feature>
<dbReference type="GO" id="GO:0048663">
    <property type="term" value="P:neuron fate commitment"/>
    <property type="evidence" value="ECO:0007669"/>
    <property type="project" value="UniProtKB-ARBA"/>
</dbReference>
<dbReference type="SUPFAM" id="SSF46689">
    <property type="entry name" value="Homeodomain-like"/>
    <property type="match status" value="1"/>
</dbReference>
<keyword evidence="5 6" id="KW-0539">Nucleus</keyword>
<feature type="DNA-binding region" description="Homeobox" evidence="6">
    <location>
        <begin position="458"/>
        <end position="520"/>
    </location>
</feature>
<dbReference type="GO" id="GO:0005634">
    <property type="term" value="C:nucleus"/>
    <property type="evidence" value="ECO:0007669"/>
    <property type="project" value="UniProtKB-SubCell"/>
</dbReference>
<evidence type="ECO:0000256" key="7">
    <source>
        <dbReference type="SAM" id="MobiDB-lite"/>
    </source>
</evidence>
<protein>
    <submittedName>
        <fullName evidence="9">Homeobox protein PKNOX2</fullName>
    </submittedName>
</protein>
<sequence>MSHYHHHHHHHQQQQQQTLNHQQHQHRQHGHSLPASINNPTGLLLPVDQYQQQQQPALNLTSPNRGGYLQHNRSYPIAPVTSGHVPAVVTGGGRSYPGDPNFGDRFQPRPPTSYPLPWTFHSQYRDAPNPVALLPPNQHLPQPPSSPNPSLHRQSSHFRQQQPQPLPPPQNPAKQQLYSMPSPAIAPSPGQVEVGNSRTGGIVAGHGGSVKTVSPDPDNVKDHCDSIVQHPLFPLLRLLLEKLEEATVTAVTPPPEEINGELENLVRLIQQSSTSVSTGRPEIDDLMLQAVTVLRLHLFELEKVNELCHDFCDRYTACLRKNLHTDQILRADSFDLEESPPTPLNGNHHNHHPEANTRAGSVAHSSSTYSVPVSITPAAGPTSYNSTPSAHGLAQSPQVPSMSATNYSMHREDQISMTGEVLSPGSAGGGGGGSSMYDDGEKYDHDQEDSYSPTAGGKMNRRGILPKDAINIMKSWLFQHIMHPYPTEDEKRVLSGQTHLSLLQVNNWFINARRRILQPMLDASNPGGHRPKKGMQSRPIDPFWTGSAGGSSTSDSTAPKAEAHENSLASRQTCGAGDNVEGGDSEYEPSDNPVDNEDVRPTSALE</sequence>
<feature type="compositionally biased region" description="Basic residues" evidence="7">
    <location>
        <begin position="1"/>
        <end position="12"/>
    </location>
</feature>
<dbReference type="EMBL" id="MTYJ01000055">
    <property type="protein sequence ID" value="OQV17943.1"/>
    <property type="molecule type" value="Genomic_DNA"/>
</dbReference>
<evidence type="ECO:0000313" key="10">
    <source>
        <dbReference type="Proteomes" id="UP000192578"/>
    </source>
</evidence>
<feature type="region of interest" description="Disordered" evidence="7">
    <location>
        <begin position="380"/>
        <end position="403"/>
    </location>
</feature>
<dbReference type="InterPro" id="IPR001356">
    <property type="entry name" value="HD"/>
</dbReference>
<comment type="similarity">
    <text evidence="2">Belongs to the TALE/MEIS homeobox family.</text>
</comment>
<keyword evidence="3 6" id="KW-0238">DNA-binding</keyword>
<feature type="compositionally biased region" description="Polar residues" evidence="7">
    <location>
        <begin position="382"/>
        <end position="403"/>
    </location>
</feature>
<dbReference type="Gene3D" id="1.10.10.60">
    <property type="entry name" value="Homeodomain-like"/>
    <property type="match status" value="1"/>
</dbReference>
<dbReference type="Pfam" id="PF16493">
    <property type="entry name" value="Meis_PKNOX_N"/>
    <property type="match status" value="1"/>
</dbReference>
<dbReference type="AlphaFoldDB" id="A0A1W0WS17"/>
<evidence type="ECO:0000256" key="2">
    <source>
        <dbReference type="ARBA" id="ARBA00009661"/>
    </source>
</evidence>
<dbReference type="SMART" id="SM00389">
    <property type="entry name" value="HOX"/>
    <property type="match status" value="1"/>
</dbReference>
<name>A0A1W0WS17_HYPEX</name>
<dbReference type="Proteomes" id="UP000192578">
    <property type="component" value="Unassembled WGS sequence"/>
</dbReference>
<dbReference type="OrthoDB" id="10056939at2759"/>
<feature type="region of interest" description="Disordered" evidence="7">
    <location>
        <begin position="1"/>
        <end position="75"/>
    </location>
</feature>
<dbReference type="GO" id="GO:0000987">
    <property type="term" value="F:cis-regulatory region sequence-specific DNA binding"/>
    <property type="evidence" value="ECO:0007669"/>
    <property type="project" value="UniProtKB-ARBA"/>
</dbReference>
<evidence type="ECO:0000313" key="9">
    <source>
        <dbReference type="EMBL" id="OQV17943.1"/>
    </source>
</evidence>
<dbReference type="FunFam" id="1.10.10.60:FF:000004">
    <property type="entry name" value="Meis2 homeobox isoform 2c"/>
    <property type="match status" value="1"/>
</dbReference>
<gene>
    <name evidence="9" type="ORF">BV898_08070</name>
</gene>
<dbReference type="InterPro" id="IPR032453">
    <property type="entry name" value="PKNOX/Meis_N"/>
</dbReference>
<proteinExistence type="inferred from homology"/>